<dbReference type="InterPro" id="IPR036388">
    <property type="entry name" value="WH-like_DNA-bd_sf"/>
</dbReference>
<dbReference type="PROSITE" id="PS51000">
    <property type="entry name" value="HTH_DEOR_2"/>
    <property type="match status" value="1"/>
</dbReference>
<evidence type="ECO:0000313" key="4">
    <source>
        <dbReference type="EMBL" id="GGH47691.1"/>
    </source>
</evidence>
<comment type="caution">
    <text evidence="4">The sequence shown here is derived from an EMBL/GenBank/DDBJ whole genome shotgun (WGS) entry which is preliminary data.</text>
</comment>
<dbReference type="Pfam" id="PF08279">
    <property type="entry name" value="HTH_11"/>
    <property type="match status" value="1"/>
</dbReference>
<feature type="domain" description="HTH deoR-type" evidence="3">
    <location>
        <begin position="2"/>
        <end position="61"/>
    </location>
</feature>
<dbReference type="SUPFAM" id="SSF46785">
    <property type="entry name" value="Winged helix' DNA-binding domain"/>
    <property type="match status" value="1"/>
</dbReference>
<evidence type="ECO:0000259" key="3">
    <source>
        <dbReference type="PROSITE" id="PS51000"/>
    </source>
</evidence>
<keyword evidence="4" id="KW-0238">DNA-binding</keyword>
<dbReference type="InterPro" id="IPR013196">
    <property type="entry name" value="HTH_11"/>
</dbReference>
<dbReference type="PANTHER" id="PTHR34580">
    <property type="match status" value="1"/>
</dbReference>
<dbReference type="InterPro" id="IPR057727">
    <property type="entry name" value="WCX_dom"/>
</dbReference>
<dbReference type="PANTHER" id="PTHR34580:SF1">
    <property type="entry name" value="PROTEIN PAFC"/>
    <property type="match status" value="1"/>
</dbReference>
<dbReference type="InterPro" id="IPR028349">
    <property type="entry name" value="PafC-like"/>
</dbReference>
<dbReference type="PROSITE" id="PS52050">
    <property type="entry name" value="WYL"/>
    <property type="match status" value="1"/>
</dbReference>
<dbReference type="InterPro" id="IPR026881">
    <property type="entry name" value="WYL_dom"/>
</dbReference>
<name>A0ABQ1Z3B7_9BACL</name>
<keyword evidence="5" id="KW-1185">Reference proteome</keyword>
<dbReference type="InterPro" id="IPR036390">
    <property type="entry name" value="WH_DNA-bd_sf"/>
</dbReference>
<dbReference type="Pfam" id="PF13280">
    <property type="entry name" value="WYL"/>
    <property type="match status" value="1"/>
</dbReference>
<protein>
    <submittedName>
        <fullName evidence="4">DNA-binding transcriptional regulator</fullName>
    </submittedName>
</protein>
<sequence length="330" mass="37931">MEHNRLFQMLLLLLEKKKTTAPELARLFEISVRTVYRDIDRLSAAGIPVYTTTGKHGGIHLMDHYVMDKSLLNEDEQNEILLGLYSVSAIPHLNSARMLGRLTTLFDHKLDWIEFEYSPWGSIPEQEVQLFNQVKQAIFASQLLSFHYVDSNGEESEETALPIKLIFKNNTWYFKGLKRDPHKPDTLLTYKIKRITELQFVPGAYERTLSAPMKEENINAGRTPAEDKPAEEQPELIQLELLFEQSVAYRVYDLLDPALIQQEADGKLRVSLQIEEGERLYSFLLSFGSKVTVIQPSAVRKELRRRHQDAVSHSLLLEDDGHEAAHDDTI</sequence>
<dbReference type="Proteomes" id="UP000652153">
    <property type="component" value="Unassembled WGS sequence"/>
</dbReference>
<dbReference type="Gene3D" id="1.10.10.10">
    <property type="entry name" value="Winged helix-like DNA-binding domain superfamily/Winged helix DNA-binding domain"/>
    <property type="match status" value="1"/>
</dbReference>
<proteinExistence type="predicted"/>
<dbReference type="InterPro" id="IPR051534">
    <property type="entry name" value="CBASS_pafABC_assoc_protein"/>
</dbReference>
<evidence type="ECO:0000256" key="1">
    <source>
        <dbReference type="ARBA" id="ARBA00023015"/>
    </source>
</evidence>
<organism evidence="4 5">
    <name type="scientific">Paenibacillus silvae</name>
    <dbReference type="NCBI Taxonomy" id="1325358"/>
    <lineage>
        <taxon>Bacteria</taxon>
        <taxon>Bacillati</taxon>
        <taxon>Bacillota</taxon>
        <taxon>Bacilli</taxon>
        <taxon>Bacillales</taxon>
        <taxon>Paenibacillaceae</taxon>
        <taxon>Paenibacillus</taxon>
    </lineage>
</organism>
<gene>
    <name evidence="4" type="ORF">GCM10008014_11170</name>
</gene>
<evidence type="ECO:0000256" key="2">
    <source>
        <dbReference type="ARBA" id="ARBA00023163"/>
    </source>
</evidence>
<dbReference type="EMBL" id="BMFU01000001">
    <property type="protein sequence ID" value="GGH47691.1"/>
    <property type="molecule type" value="Genomic_DNA"/>
</dbReference>
<keyword evidence="2" id="KW-0804">Transcription</keyword>
<dbReference type="InterPro" id="IPR001034">
    <property type="entry name" value="DeoR_HTH"/>
</dbReference>
<keyword evidence="1" id="KW-0805">Transcription regulation</keyword>
<dbReference type="PIRSF" id="PIRSF016838">
    <property type="entry name" value="PafC"/>
    <property type="match status" value="1"/>
</dbReference>
<accession>A0ABQ1Z3B7</accession>
<dbReference type="Pfam" id="PF25583">
    <property type="entry name" value="WCX"/>
    <property type="match status" value="1"/>
</dbReference>
<reference evidence="5" key="1">
    <citation type="journal article" date="2019" name="Int. J. Syst. Evol. Microbiol.">
        <title>The Global Catalogue of Microorganisms (GCM) 10K type strain sequencing project: providing services to taxonomists for standard genome sequencing and annotation.</title>
        <authorList>
            <consortium name="The Broad Institute Genomics Platform"/>
            <consortium name="The Broad Institute Genome Sequencing Center for Infectious Disease"/>
            <person name="Wu L."/>
            <person name="Ma J."/>
        </authorList>
    </citation>
    <scope>NUCLEOTIDE SEQUENCE [LARGE SCALE GENOMIC DNA]</scope>
    <source>
        <strain evidence="5">CGMCC 1.12770</strain>
    </source>
</reference>
<dbReference type="RefSeq" id="WP_229729668.1">
    <property type="nucleotide sequence ID" value="NZ_BMFU01000001.1"/>
</dbReference>
<dbReference type="GO" id="GO:0003677">
    <property type="term" value="F:DNA binding"/>
    <property type="evidence" value="ECO:0007669"/>
    <property type="project" value="UniProtKB-KW"/>
</dbReference>
<evidence type="ECO:0000313" key="5">
    <source>
        <dbReference type="Proteomes" id="UP000652153"/>
    </source>
</evidence>